<dbReference type="GO" id="GO:0030246">
    <property type="term" value="F:carbohydrate binding"/>
    <property type="evidence" value="ECO:0007669"/>
    <property type="project" value="UniProtKB-KW"/>
</dbReference>
<dbReference type="STRING" id="2017.SAMN05444320_102462"/>
<gene>
    <name evidence="3" type="ORF">SAMN05444320_102462</name>
</gene>
<evidence type="ECO:0000259" key="2">
    <source>
        <dbReference type="Pfam" id="PF00652"/>
    </source>
</evidence>
<feature type="signal peptide" evidence="1">
    <location>
        <begin position="1"/>
        <end position="43"/>
    </location>
</feature>
<keyword evidence="4" id="KW-1185">Reference proteome</keyword>
<dbReference type="SUPFAM" id="SSF50370">
    <property type="entry name" value="Ricin B-like lectins"/>
    <property type="match status" value="1"/>
</dbReference>
<evidence type="ECO:0000256" key="1">
    <source>
        <dbReference type="SAM" id="SignalP"/>
    </source>
</evidence>
<feature type="chain" id="PRO_5012770386" evidence="1">
    <location>
        <begin position="44"/>
        <end position="167"/>
    </location>
</feature>
<protein>
    <submittedName>
        <fullName evidence="3">Ricin-type beta-trefoil lectin domain-containing protein</fullName>
    </submittedName>
</protein>
<organism evidence="3 4">
    <name type="scientific">Streptoalloteichus hindustanus</name>
    <dbReference type="NCBI Taxonomy" id="2017"/>
    <lineage>
        <taxon>Bacteria</taxon>
        <taxon>Bacillati</taxon>
        <taxon>Actinomycetota</taxon>
        <taxon>Actinomycetes</taxon>
        <taxon>Pseudonocardiales</taxon>
        <taxon>Pseudonocardiaceae</taxon>
        <taxon>Streptoalloteichus</taxon>
    </lineage>
</organism>
<dbReference type="PROSITE" id="PS50231">
    <property type="entry name" value="RICIN_B_LECTIN"/>
    <property type="match status" value="1"/>
</dbReference>
<dbReference type="InterPro" id="IPR006311">
    <property type="entry name" value="TAT_signal"/>
</dbReference>
<dbReference type="InterPro" id="IPR000772">
    <property type="entry name" value="Ricin_B_lectin"/>
</dbReference>
<dbReference type="CDD" id="cd23415">
    <property type="entry name" value="beta-trefoil_Ricin_AH"/>
    <property type="match status" value="1"/>
</dbReference>
<sequence>MRRSPRSALGSVRVSRRRRCSTLVMAFVAAVLASLSGPGAAFAAPVEEFLLRNQDTGHCLDARSRTLVGRCSGLPGQIWTAPSGANMTWLRNEEAEACLTATPSGQVVLNRCGLGGDMQLWTYGPDAETAVRSAANHRALTDQGRRGLVTSALSGARNQLWERLPPG</sequence>
<dbReference type="Pfam" id="PF00652">
    <property type="entry name" value="Ricin_B_lectin"/>
    <property type="match status" value="1"/>
</dbReference>
<dbReference type="AlphaFoldDB" id="A0A1M4YS13"/>
<evidence type="ECO:0000313" key="3">
    <source>
        <dbReference type="EMBL" id="SHF08584.1"/>
    </source>
</evidence>
<dbReference type="InterPro" id="IPR035992">
    <property type="entry name" value="Ricin_B-like_lectins"/>
</dbReference>
<evidence type="ECO:0000313" key="4">
    <source>
        <dbReference type="Proteomes" id="UP000184501"/>
    </source>
</evidence>
<name>A0A1M4YS13_STRHI</name>
<feature type="domain" description="Ricin B lectin" evidence="2">
    <location>
        <begin position="50"/>
        <end position="161"/>
    </location>
</feature>
<dbReference type="PROSITE" id="PS51318">
    <property type="entry name" value="TAT"/>
    <property type="match status" value="1"/>
</dbReference>
<accession>A0A1M4YS13</accession>
<dbReference type="Gene3D" id="2.80.10.50">
    <property type="match status" value="1"/>
</dbReference>
<keyword evidence="3" id="KW-0430">Lectin</keyword>
<dbReference type="Proteomes" id="UP000184501">
    <property type="component" value="Unassembled WGS sequence"/>
</dbReference>
<keyword evidence="1" id="KW-0732">Signal</keyword>
<proteinExistence type="predicted"/>
<dbReference type="EMBL" id="FQVN01000002">
    <property type="protein sequence ID" value="SHF08584.1"/>
    <property type="molecule type" value="Genomic_DNA"/>
</dbReference>
<reference evidence="3 4" key="1">
    <citation type="submission" date="2016-11" db="EMBL/GenBank/DDBJ databases">
        <authorList>
            <person name="Jaros S."/>
            <person name="Januszkiewicz K."/>
            <person name="Wedrychowicz H."/>
        </authorList>
    </citation>
    <scope>NUCLEOTIDE SEQUENCE [LARGE SCALE GENOMIC DNA]</scope>
    <source>
        <strain evidence="3 4">DSM 44523</strain>
    </source>
</reference>